<protein>
    <submittedName>
        <fullName evidence="11">Two component, sigma54 specific, transcriptional regulator, Fis family</fullName>
    </submittedName>
</protein>
<dbReference type="SUPFAM" id="SSF46689">
    <property type="entry name" value="Homeodomain-like"/>
    <property type="match status" value="1"/>
</dbReference>
<keyword evidence="1 8" id="KW-0597">Phosphoprotein</keyword>
<evidence type="ECO:0000256" key="3">
    <source>
        <dbReference type="ARBA" id="ARBA00022840"/>
    </source>
</evidence>
<evidence type="ECO:0000256" key="6">
    <source>
        <dbReference type="ARBA" id="ARBA00023125"/>
    </source>
</evidence>
<dbReference type="SUPFAM" id="SSF52172">
    <property type="entry name" value="CheY-like"/>
    <property type="match status" value="1"/>
</dbReference>
<dbReference type="Pfam" id="PF02954">
    <property type="entry name" value="HTH_8"/>
    <property type="match status" value="1"/>
</dbReference>
<dbReference type="GO" id="GO:0005524">
    <property type="term" value="F:ATP binding"/>
    <property type="evidence" value="ECO:0007669"/>
    <property type="project" value="UniProtKB-KW"/>
</dbReference>
<evidence type="ECO:0000259" key="10">
    <source>
        <dbReference type="PROSITE" id="PS50110"/>
    </source>
</evidence>
<dbReference type="InterPro" id="IPR058031">
    <property type="entry name" value="AAA_lid_NorR"/>
</dbReference>
<dbReference type="Gene3D" id="1.10.8.60">
    <property type="match status" value="1"/>
</dbReference>
<dbReference type="Pfam" id="PF00072">
    <property type="entry name" value="Response_reg"/>
    <property type="match status" value="1"/>
</dbReference>
<keyword evidence="2" id="KW-0547">Nucleotide-binding</keyword>
<dbReference type="PROSITE" id="PS00688">
    <property type="entry name" value="SIGMA54_INTERACT_3"/>
    <property type="match status" value="1"/>
</dbReference>
<feature type="modified residue" description="4-aspartylphosphate" evidence="8">
    <location>
        <position position="55"/>
    </location>
</feature>
<dbReference type="Pfam" id="PF25601">
    <property type="entry name" value="AAA_lid_14"/>
    <property type="match status" value="1"/>
</dbReference>
<reference evidence="12" key="1">
    <citation type="submission" date="2017-02" db="EMBL/GenBank/DDBJ databases">
        <authorList>
            <person name="Varghese N."/>
            <person name="Submissions S."/>
        </authorList>
    </citation>
    <scope>NUCLEOTIDE SEQUENCE [LARGE SCALE GENOMIC DNA]</scope>
    <source>
        <strain evidence="12">ATCC BAA-34</strain>
    </source>
</reference>
<dbReference type="AlphaFoldDB" id="A0A1T4N124"/>
<evidence type="ECO:0000313" key="12">
    <source>
        <dbReference type="Proteomes" id="UP000190102"/>
    </source>
</evidence>
<evidence type="ECO:0000256" key="4">
    <source>
        <dbReference type="ARBA" id="ARBA00023012"/>
    </source>
</evidence>
<keyword evidence="12" id="KW-1185">Reference proteome</keyword>
<dbReference type="GO" id="GO:0000160">
    <property type="term" value="P:phosphorelay signal transduction system"/>
    <property type="evidence" value="ECO:0007669"/>
    <property type="project" value="UniProtKB-KW"/>
</dbReference>
<dbReference type="InterPro" id="IPR003593">
    <property type="entry name" value="AAA+_ATPase"/>
</dbReference>
<dbReference type="PANTHER" id="PTHR32071">
    <property type="entry name" value="TRANSCRIPTIONAL REGULATORY PROTEIN"/>
    <property type="match status" value="1"/>
</dbReference>
<dbReference type="InterPro" id="IPR009057">
    <property type="entry name" value="Homeodomain-like_sf"/>
</dbReference>
<dbReference type="PROSITE" id="PS00676">
    <property type="entry name" value="SIGMA54_INTERACT_2"/>
    <property type="match status" value="1"/>
</dbReference>
<dbReference type="InterPro" id="IPR025662">
    <property type="entry name" value="Sigma_54_int_dom_ATP-bd_1"/>
</dbReference>
<evidence type="ECO:0000256" key="8">
    <source>
        <dbReference type="PROSITE-ProRule" id="PRU00169"/>
    </source>
</evidence>
<dbReference type="PANTHER" id="PTHR32071:SF113">
    <property type="entry name" value="ALGINATE BIOSYNTHESIS TRANSCRIPTIONAL REGULATORY PROTEIN ALGB"/>
    <property type="match status" value="1"/>
</dbReference>
<dbReference type="GO" id="GO:0006355">
    <property type="term" value="P:regulation of DNA-templated transcription"/>
    <property type="evidence" value="ECO:0007669"/>
    <property type="project" value="InterPro"/>
</dbReference>
<evidence type="ECO:0000259" key="9">
    <source>
        <dbReference type="PROSITE" id="PS50045"/>
    </source>
</evidence>
<sequence>MDDVKKLLVIDDEPAIREGVRRILESESFQVETFANGHAALERIKQEPFDLVVTDLKMPGISGMEVLKAIKEIQPDLPVIFITGYSSVDSAVEVMKLGAVDYIAKPFTPEEMLNTIRLALEQRVVDLGDLYLLKELRDGEGFDRFVGKSHEMVKVYRRIMQVAPTDSTVLITGESGTGKELVARAIHKHSSRRDHPFVAVDCTSLVESLLESELFGHVKGSFTGAMHTKTGLFKVAEGGTLFLDEVSNLSLTTQAKLLRVLQEREVTPIGGTQPTPINIRLVAATNRSLREMVAEGTFREDLFFRLNIIPMDLPPLRDRIGDIPLLVGHTVRTVAEEVGKDIKGVTAGAMQVLQSYSFPGNVRELENIIERAVVLAEDSLITPDDLELNHAASPAILLDYTAVPLSVEELKETKRHLREQAVEDIEKAFVVNALQRNRGNITRAAEETGMLRPNFQAMMKKLGISARDYVEA</sequence>
<feature type="domain" description="Sigma-54 factor interaction" evidence="9">
    <location>
        <begin position="145"/>
        <end position="374"/>
    </location>
</feature>
<dbReference type="PROSITE" id="PS00675">
    <property type="entry name" value="SIGMA54_INTERACT_1"/>
    <property type="match status" value="1"/>
</dbReference>
<dbReference type="GO" id="GO:0043565">
    <property type="term" value="F:sequence-specific DNA binding"/>
    <property type="evidence" value="ECO:0007669"/>
    <property type="project" value="InterPro"/>
</dbReference>
<dbReference type="SMART" id="SM00448">
    <property type="entry name" value="REC"/>
    <property type="match status" value="1"/>
</dbReference>
<dbReference type="InterPro" id="IPR002078">
    <property type="entry name" value="Sigma_54_int"/>
</dbReference>
<dbReference type="Gene3D" id="1.10.10.60">
    <property type="entry name" value="Homeodomain-like"/>
    <property type="match status" value="1"/>
</dbReference>
<keyword evidence="5" id="KW-0805">Transcription regulation</keyword>
<keyword evidence="6" id="KW-0238">DNA-binding</keyword>
<dbReference type="InterPro" id="IPR011006">
    <property type="entry name" value="CheY-like_superfamily"/>
</dbReference>
<keyword evidence="7" id="KW-0804">Transcription</keyword>
<dbReference type="Proteomes" id="UP000190102">
    <property type="component" value="Unassembled WGS sequence"/>
</dbReference>
<evidence type="ECO:0000256" key="5">
    <source>
        <dbReference type="ARBA" id="ARBA00023015"/>
    </source>
</evidence>
<evidence type="ECO:0000256" key="2">
    <source>
        <dbReference type="ARBA" id="ARBA00022741"/>
    </source>
</evidence>
<evidence type="ECO:0000256" key="1">
    <source>
        <dbReference type="ARBA" id="ARBA00022553"/>
    </source>
</evidence>
<evidence type="ECO:0000313" key="11">
    <source>
        <dbReference type="EMBL" id="SJZ73070.1"/>
    </source>
</evidence>
<dbReference type="PROSITE" id="PS50110">
    <property type="entry name" value="RESPONSE_REGULATORY"/>
    <property type="match status" value="1"/>
</dbReference>
<dbReference type="InterPro" id="IPR025944">
    <property type="entry name" value="Sigma_54_int_dom_CS"/>
</dbReference>
<dbReference type="Gene3D" id="3.40.50.300">
    <property type="entry name" value="P-loop containing nucleotide triphosphate hydrolases"/>
    <property type="match status" value="1"/>
</dbReference>
<keyword evidence="4" id="KW-0902">Two-component regulatory system</keyword>
<dbReference type="CDD" id="cd00009">
    <property type="entry name" value="AAA"/>
    <property type="match status" value="1"/>
</dbReference>
<dbReference type="PRINTS" id="PR01590">
    <property type="entry name" value="HTHFIS"/>
</dbReference>
<gene>
    <name evidence="11" type="ORF">SAMN02745119_01482</name>
</gene>
<dbReference type="Gene3D" id="3.40.50.2300">
    <property type="match status" value="1"/>
</dbReference>
<proteinExistence type="predicted"/>
<dbReference type="InterPro" id="IPR027417">
    <property type="entry name" value="P-loop_NTPase"/>
</dbReference>
<accession>A0A1T4N124</accession>
<dbReference type="InterPro" id="IPR001789">
    <property type="entry name" value="Sig_transdc_resp-reg_receiver"/>
</dbReference>
<dbReference type="InterPro" id="IPR002197">
    <property type="entry name" value="HTH_Fis"/>
</dbReference>
<name>A0A1T4N124_9BACT</name>
<feature type="domain" description="Response regulatory" evidence="10">
    <location>
        <begin position="6"/>
        <end position="120"/>
    </location>
</feature>
<dbReference type="RefSeq" id="WP_078789790.1">
    <property type="nucleotide sequence ID" value="NZ_FUWR01000006.1"/>
</dbReference>
<dbReference type="OrthoDB" id="9814761at2"/>
<dbReference type="EMBL" id="FUWR01000006">
    <property type="protein sequence ID" value="SJZ73070.1"/>
    <property type="molecule type" value="Genomic_DNA"/>
</dbReference>
<evidence type="ECO:0000256" key="7">
    <source>
        <dbReference type="ARBA" id="ARBA00023163"/>
    </source>
</evidence>
<dbReference type="SMART" id="SM00382">
    <property type="entry name" value="AAA"/>
    <property type="match status" value="1"/>
</dbReference>
<organism evidence="11 12">
    <name type="scientific">Trichlorobacter thiogenes</name>
    <dbReference type="NCBI Taxonomy" id="115783"/>
    <lineage>
        <taxon>Bacteria</taxon>
        <taxon>Pseudomonadati</taxon>
        <taxon>Thermodesulfobacteriota</taxon>
        <taxon>Desulfuromonadia</taxon>
        <taxon>Geobacterales</taxon>
        <taxon>Geobacteraceae</taxon>
        <taxon>Trichlorobacter</taxon>
    </lineage>
</organism>
<keyword evidence="3" id="KW-0067">ATP-binding</keyword>
<dbReference type="PROSITE" id="PS50045">
    <property type="entry name" value="SIGMA54_INTERACT_4"/>
    <property type="match status" value="1"/>
</dbReference>
<dbReference type="FunFam" id="3.40.50.300:FF:000006">
    <property type="entry name" value="DNA-binding transcriptional regulator NtrC"/>
    <property type="match status" value="1"/>
</dbReference>
<dbReference type="InterPro" id="IPR025943">
    <property type="entry name" value="Sigma_54_int_dom_ATP-bd_2"/>
</dbReference>
<dbReference type="SUPFAM" id="SSF52540">
    <property type="entry name" value="P-loop containing nucleoside triphosphate hydrolases"/>
    <property type="match status" value="1"/>
</dbReference>
<dbReference type="FunFam" id="3.40.50.2300:FF:000018">
    <property type="entry name" value="DNA-binding transcriptional regulator NtrC"/>
    <property type="match status" value="1"/>
</dbReference>
<dbReference type="Pfam" id="PF00158">
    <property type="entry name" value="Sigma54_activat"/>
    <property type="match status" value="1"/>
</dbReference>
<dbReference type="STRING" id="115783.SAMN02745119_01482"/>